<dbReference type="InterPro" id="IPR036162">
    <property type="entry name" value="Resolvase-like_N_sf"/>
</dbReference>
<reference evidence="2 3" key="1">
    <citation type="submission" date="2017-03" db="EMBL/GenBank/DDBJ databases">
        <title>Genome sequence of Paracoccus contaminans isolated from a water microcosm.</title>
        <authorList>
            <person name="Aurass P."/>
            <person name="Karste S."/>
            <person name="Trost E."/>
            <person name="Glaeser S.P."/>
            <person name="Kaempfer P."/>
            <person name="Flieger A."/>
        </authorList>
    </citation>
    <scope>NUCLEOTIDE SEQUENCE [LARGE SCALE GENOMIC DNA]</scope>
    <source>
        <strain evidence="3">RKI 16-01929T\LMG 29738T\CCM 8701T\CIP 111112T</strain>
    </source>
</reference>
<dbReference type="Proteomes" id="UP000193017">
    <property type="component" value="Chromosome"/>
</dbReference>
<evidence type="ECO:0000313" key="3">
    <source>
        <dbReference type="Proteomes" id="UP000193017"/>
    </source>
</evidence>
<dbReference type="PROSITE" id="PS51736">
    <property type="entry name" value="RECOMBINASES_3"/>
    <property type="match status" value="1"/>
</dbReference>
<accession>A0A1W6CWA8</accession>
<dbReference type="SUPFAM" id="SSF53041">
    <property type="entry name" value="Resolvase-like"/>
    <property type="match status" value="1"/>
</dbReference>
<feature type="domain" description="Resolvase/invertase-type recombinase catalytic" evidence="1">
    <location>
        <begin position="1"/>
        <end position="81"/>
    </location>
</feature>
<evidence type="ECO:0000259" key="1">
    <source>
        <dbReference type="PROSITE" id="PS51736"/>
    </source>
</evidence>
<dbReference type="STRING" id="1945662.B0A89_05165"/>
<dbReference type="Pfam" id="PF00239">
    <property type="entry name" value="Resolvase"/>
    <property type="match status" value="1"/>
</dbReference>
<dbReference type="PANTHER" id="PTHR30461:SF23">
    <property type="entry name" value="DNA RECOMBINASE-RELATED"/>
    <property type="match status" value="1"/>
</dbReference>
<keyword evidence="3" id="KW-1185">Reference proteome</keyword>
<dbReference type="GO" id="GO:0003677">
    <property type="term" value="F:DNA binding"/>
    <property type="evidence" value="ECO:0007669"/>
    <property type="project" value="InterPro"/>
</dbReference>
<dbReference type="InterPro" id="IPR006119">
    <property type="entry name" value="Resolv_N"/>
</dbReference>
<dbReference type="InterPro" id="IPR050639">
    <property type="entry name" value="SSR_resolvase"/>
</dbReference>
<evidence type="ECO:0000313" key="2">
    <source>
        <dbReference type="EMBL" id="ARJ69105.1"/>
    </source>
</evidence>
<proteinExistence type="predicted"/>
<dbReference type="KEGG" id="pcon:B0A89_05165"/>
<dbReference type="EMBL" id="CP020612">
    <property type="protein sequence ID" value="ARJ69105.1"/>
    <property type="molecule type" value="Genomic_DNA"/>
</dbReference>
<organism evidence="2 3">
    <name type="scientific">Paracoccus contaminans</name>
    <dbReference type="NCBI Taxonomy" id="1945662"/>
    <lineage>
        <taxon>Bacteria</taxon>
        <taxon>Pseudomonadati</taxon>
        <taxon>Pseudomonadota</taxon>
        <taxon>Alphaproteobacteria</taxon>
        <taxon>Rhodobacterales</taxon>
        <taxon>Paracoccaceae</taxon>
        <taxon>Paracoccus</taxon>
    </lineage>
</organism>
<protein>
    <recommendedName>
        <fullName evidence="1">Resolvase/invertase-type recombinase catalytic domain-containing protein</fullName>
    </recommendedName>
</protein>
<dbReference type="AlphaFoldDB" id="A0A1W6CWA8"/>
<gene>
    <name evidence="2" type="ORF">B0A89_05165</name>
</gene>
<dbReference type="CDD" id="cd00338">
    <property type="entry name" value="Ser_Recombinase"/>
    <property type="match status" value="1"/>
</dbReference>
<name>A0A1W6CWA8_9RHOB</name>
<dbReference type="PANTHER" id="PTHR30461">
    <property type="entry name" value="DNA-INVERTASE FROM LAMBDOID PROPHAGE"/>
    <property type="match status" value="1"/>
</dbReference>
<dbReference type="GO" id="GO:0000150">
    <property type="term" value="F:DNA strand exchange activity"/>
    <property type="evidence" value="ECO:0007669"/>
    <property type="project" value="InterPro"/>
</dbReference>
<dbReference type="Gene3D" id="3.40.50.1390">
    <property type="entry name" value="Resolvase, N-terminal catalytic domain"/>
    <property type="match status" value="1"/>
</dbReference>
<sequence length="81" mass="8521">MVVQTYTGRAALGASLLRSSIQQLLADAGAGPFDVVVAEALDRLSRNQADVASLHQQLAFHGVTIETLSEGPINELHIGLP</sequence>
<dbReference type="OrthoDB" id="7277848at2"/>